<dbReference type="GO" id="GO:0006103">
    <property type="term" value="P:2-oxoglutarate metabolic process"/>
    <property type="evidence" value="ECO:0007669"/>
    <property type="project" value="TreeGrafter"/>
</dbReference>
<feature type="domain" description="Pyridine nucleotide-disulphide oxidoreductase dimerisation" evidence="15">
    <location>
        <begin position="351"/>
        <end position="459"/>
    </location>
</feature>
<gene>
    <name evidence="17" type="primary">lpdA</name>
    <name evidence="17" type="ORF">GK091_07275</name>
</gene>
<evidence type="ECO:0000256" key="13">
    <source>
        <dbReference type="PIRSR" id="PIRSR000350-4"/>
    </source>
</evidence>
<keyword evidence="4 14" id="KW-0285">Flavoprotein</keyword>
<dbReference type="PRINTS" id="PR00368">
    <property type="entry name" value="FADPNR"/>
</dbReference>
<dbReference type="PROSITE" id="PS00076">
    <property type="entry name" value="PYRIDINE_REDOX_1"/>
    <property type="match status" value="1"/>
</dbReference>
<feature type="binding site" evidence="12">
    <location>
        <position position="276"/>
    </location>
    <ligand>
        <name>NAD(+)</name>
        <dbReference type="ChEBI" id="CHEBI:57540"/>
    </ligand>
</feature>
<dbReference type="InterPro" id="IPR050151">
    <property type="entry name" value="Class-I_Pyr_Nuc-Dis_Oxidored"/>
</dbReference>
<dbReference type="NCBIfam" id="TIGR01350">
    <property type="entry name" value="lipoamide_DH"/>
    <property type="match status" value="1"/>
</dbReference>
<feature type="binding site" evidence="12">
    <location>
        <begin position="323"/>
        <end position="326"/>
    </location>
    <ligand>
        <name>FAD</name>
        <dbReference type="ChEBI" id="CHEBI:57692"/>
    </ligand>
</feature>
<evidence type="ECO:0000313" key="17">
    <source>
        <dbReference type="EMBL" id="NEU66677.1"/>
    </source>
</evidence>
<dbReference type="Pfam" id="PF07992">
    <property type="entry name" value="Pyr_redox_2"/>
    <property type="match status" value="1"/>
</dbReference>
<keyword evidence="18" id="KW-1185">Reference proteome</keyword>
<evidence type="ECO:0000313" key="18">
    <source>
        <dbReference type="Proteomes" id="UP000477386"/>
    </source>
</evidence>
<dbReference type="SUPFAM" id="SSF51905">
    <property type="entry name" value="FAD/NAD(P)-binding domain"/>
    <property type="match status" value="1"/>
</dbReference>
<dbReference type="Pfam" id="PF02852">
    <property type="entry name" value="Pyr_redox_dim"/>
    <property type="match status" value="1"/>
</dbReference>
<dbReference type="PIRSF" id="PIRSF000350">
    <property type="entry name" value="Mercury_reductase_MerA"/>
    <property type="match status" value="1"/>
</dbReference>
<evidence type="ECO:0000256" key="10">
    <source>
        <dbReference type="ARBA" id="ARBA00049187"/>
    </source>
</evidence>
<feature type="disulfide bond" description="Redox-active" evidence="13">
    <location>
        <begin position="41"/>
        <end position="46"/>
    </location>
</feature>
<dbReference type="GO" id="GO:0050660">
    <property type="term" value="F:flavin adenine dinucleotide binding"/>
    <property type="evidence" value="ECO:0007669"/>
    <property type="project" value="InterPro"/>
</dbReference>
<dbReference type="InterPro" id="IPR012999">
    <property type="entry name" value="Pyr_OxRdtase_I_AS"/>
</dbReference>
<dbReference type="AlphaFoldDB" id="A0A6M0IFM5"/>
<dbReference type="PANTHER" id="PTHR22912:SF151">
    <property type="entry name" value="DIHYDROLIPOYL DEHYDROGENASE, MITOCHONDRIAL"/>
    <property type="match status" value="1"/>
</dbReference>
<keyword evidence="7 12" id="KW-0520">NAD</keyword>
<name>A0A6M0IFM5_9BACT</name>
<evidence type="ECO:0000256" key="3">
    <source>
        <dbReference type="ARBA" id="ARBA00016961"/>
    </source>
</evidence>
<evidence type="ECO:0000256" key="7">
    <source>
        <dbReference type="ARBA" id="ARBA00023027"/>
    </source>
</evidence>
<evidence type="ECO:0000256" key="12">
    <source>
        <dbReference type="PIRSR" id="PIRSR000350-3"/>
    </source>
</evidence>
<dbReference type="Proteomes" id="UP000477386">
    <property type="component" value="Unassembled WGS sequence"/>
</dbReference>
<dbReference type="FunFam" id="3.50.50.60:FF:000001">
    <property type="entry name" value="Dihydrolipoyl dehydrogenase, mitochondrial"/>
    <property type="match status" value="1"/>
</dbReference>
<keyword evidence="9 14" id="KW-0676">Redox-active center</keyword>
<evidence type="ECO:0000256" key="8">
    <source>
        <dbReference type="ARBA" id="ARBA00023157"/>
    </source>
</evidence>
<evidence type="ECO:0000256" key="11">
    <source>
        <dbReference type="PIRSR" id="PIRSR000350-2"/>
    </source>
</evidence>
<dbReference type="FunFam" id="3.30.390.30:FF:000001">
    <property type="entry name" value="Dihydrolipoyl dehydrogenase"/>
    <property type="match status" value="1"/>
</dbReference>
<dbReference type="RefSeq" id="WP_164035925.1">
    <property type="nucleotide sequence ID" value="NZ_JAAGNZ010000001.1"/>
</dbReference>
<dbReference type="InterPro" id="IPR036188">
    <property type="entry name" value="FAD/NAD-bd_sf"/>
</dbReference>
<dbReference type="InterPro" id="IPR016156">
    <property type="entry name" value="FAD/NAD-linked_Rdtase_dimer_sf"/>
</dbReference>
<feature type="active site" description="Proton acceptor" evidence="11">
    <location>
        <position position="449"/>
    </location>
</feature>
<proteinExistence type="inferred from homology"/>
<organism evidence="17 18">
    <name type="scientific">Spirosoma agri</name>
    <dbReference type="NCBI Taxonomy" id="1987381"/>
    <lineage>
        <taxon>Bacteria</taxon>
        <taxon>Pseudomonadati</taxon>
        <taxon>Bacteroidota</taxon>
        <taxon>Cytophagia</taxon>
        <taxon>Cytophagales</taxon>
        <taxon>Cytophagaceae</taxon>
        <taxon>Spirosoma</taxon>
    </lineage>
</organism>
<comment type="caution">
    <text evidence="17">The sequence shown here is derived from an EMBL/GenBank/DDBJ whole genome shotgun (WGS) entry which is preliminary data.</text>
</comment>
<evidence type="ECO:0000256" key="6">
    <source>
        <dbReference type="ARBA" id="ARBA00023002"/>
    </source>
</evidence>
<dbReference type="SUPFAM" id="SSF55424">
    <property type="entry name" value="FAD/NAD-linked reductases, dimerisation (C-terminal) domain"/>
    <property type="match status" value="1"/>
</dbReference>
<evidence type="ECO:0000256" key="9">
    <source>
        <dbReference type="ARBA" id="ARBA00023284"/>
    </source>
</evidence>
<dbReference type="Gene3D" id="3.30.390.30">
    <property type="match status" value="1"/>
</dbReference>
<evidence type="ECO:0000256" key="1">
    <source>
        <dbReference type="ARBA" id="ARBA00007532"/>
    </source>
</evidence>
<evidence type="ECO:0000259" key="15">
    <source>
        <dbReference type="Pfam" id="PF02852"/>
    </source>
</evidence>
<comment type="miscellaneous">
    <text evidence="14">The active site is a redox-active disulfide bond.</text>
</comment>
<comment type="similarity">
    <text evidence="1 14">Belongs to the class-I pyridine nucleotide-disulfide oxidoreductase family.</text>
</comment>
<sequence length="471" mass="51135">MEYDVIIIGSGPGGYTGAIRCAQLGLKTAIIEKYATLGGTCLNVGCIPSKALLDSSEHFYNAAHTFAEHGIKLTDLQVDLDQMIKRKQEVVDVTTKGISFLMKKNKIDTFYGVGSFVDPHSIKIAKSDGSEETIKGKNIVIATGSKPMSFPSMPIDKKRVITSTEALKLQEIPKHLVVIGAGVIGAELGSVYARLGSKVSFVEFADSMIPTMDKTLGKELQKVVKKLGADFYFSHKVTKVENTGDEVVVSIDKPKGRGDEPEQITLTADYCLVSVGRRAYTDGLNLEAAGLTADDRGRIDVDNHLRTSVPHIYALGDVIRGAMLAHKAEEEGTFIAETIVGQKPHIHYKLIPGVVYTWPEVASVGYTEEEVKQENIPYKVGSFPFKALGRARASMDIDGLVKVLAHKETDEILGVHMIGARAADMIAEAVTAMEFRASAEDVSRMSHAHPTYTEAFKEACLAATDNRAINM</sequence>
<feature type="binding site" evidence="12">
    <location>
        <begin position="180"/>
        <end position="187"/>
    </location>
    <ligand>
        <name>NAD(+)</name>
        <dbReference type="ChEBI" id="CHEBI:57540"/>
    </ligand>
</feature>
<feature type="binding site" evidence="12">
    <location>
        <position position="114"/>
    </location>
    <ligand>
        <name>FAD</name>
        <dbReference type="ChEBI" id="CHEBI:57692"/>
    </ligand>
</feature>
<dbReference type="EC" id="1.8.1.4" evidence="2 14"/>
<feature type="binding site" evidence="12">
    <location>
        <position position="203"/>
    </location>
    <ligand>
        <name>NAD(+)</name>
        <dbReference type="ChEBI" id="CHEBI:57540"/>
    </ligand>
</feature>
<accession>A0A6M0IFM5</accession>
<dbReference type="InterPro" id="IPR004099">
    <property type="entry name" value="Pyr_nucl-diS_OxRdtase_dimer"/>
</dbReference>
<dbReference type="PANTHER" id="PTHR22912">
    <property type="entry name" value="DISULFIDE OXIDOREDUCTASE"/>
    <property type="match status" value="1"/>
</dbReference>
<feature type="domain" description="FAD/NAD(P)-binding" evidence="16">
    <location>
        <begin position="3"/>
        <end position="332"/>
    </location>
</feature>
<dbReference type="InterPro" id="IPR006258">
    <property type="entry name" value="Lipoamide_DH"/>
</dbReference>
<dbReference type="Gene3D" id="3.50.50.60">
    <property type="entry name" value="FAD/NAD(P)-binding domain"/>
    <property type="match status" value="2"/>
</dbReference>
<dbReference type="EMBL" id="JAAGNZ010000001">
    <property type="protein sequence ID" value="NEU66677.1"/>
    <property type="molecule type" value="Genomic_DNA"/>
</dbReference>
<feature type="binding site" evidence="12">
    <location>
        <begin position="143"/>
        <end position="145"/>
    </location>
    <ligand>
        <name>FAD</name>
        <dbReference type="ChEBI" id="CHEBI:57692"/>
    </ligand>
</feature>
<dbReference type="InterPro" id="IPR001100">
    <property type="entry name" value="Pyr_nuc-diS_OxRdtase"/>
</dbReference>
<dbReference type="GO" id="GO:0005737">
    <property type="term" value="C:cytoplasm"/>
    <property type="evidence" value="ECO:0007669"/>
    <property type="project" value="UniProtKB-ARBA"/>
</dbReference>
<feature type="binding site" evidence="12">
    <location>
        <position position="50"/>
    </location>
    <ligand>
        <name>FAD</name>
        <dbReference type="ChEBI" id="CHEBI:57692"/>
    </ligand>
</feature>
<comment type="catalytic activity">
    <reaction evidence="10 14">
        <text>N(6)-[(R)-dihydrolipoyl]-L-lysyl-[protein] + NAD(+) = N(6)-[(R)-lipoyl]-L-lysyl-[protein] + NADH + H(+)</text>
        <dbReference type="Rhea" id="RHEA:15045"/>
        <dbReference type="Rhea" id="RHEA-COMP:10474"/>
        <dbReference type="Rhea" id="RHEA-COMP:10475"/>
        <dbReference type="ChEBI" id="CHEBI:15378"/>
        <dbReference type="ChEBI" id="CHEBI:57540"/>
        <dbReference type="ChEBI" id="CHEBI:57945"/>
        <dbReference type="ChEBI" id="CHEBI:83099"/>
        <dbReference type="ChEBI" id="CHEBI:83100"/>
        <dbReference type="EC" id="1.8.1.4"/>
    </reaction>
</comment>
<keyword evidence="12" id="KW-0547">Nucleotide-binding</keyword>
<dbReference type="GO" id="GO:0004148">
    <property type="term" value="F:dihydrolipoyl dehydrogenase (NADH) activity"/>
    <property type="evidence" value="ECO:0007669"/>
    <property type="project" value="UniProtKB-EC"/>
</dbReference>
<comment type="cofactor">
    <cofactor evidence="12 14">
        <name>FAD</name>
        <dbReference type="ChEBI" id="CHEBI:57692"/>
    </cofactor>
    <text evidence="12 14">Binds 1 FAD per subunit.</text>
</comment>
<dbReference type="InterPro" id="IPR023753">
    <property type="entry name" value="FAD/NAD-binding_dom"/>
</dbReference>
<evidence type="ECO:0000256" key="14">
    <source>
        <dbReference type="RuleBase" id="RU003692"/>
    </source>
</evidence>
<evidence type="ECO:0000259" key="16">
    <source>
        <dbReference type="Pfam" id="PF07992"/>
    </source>
</evidence>
<evidence type="ECO:0000256" key="5">
    <source>
        <dbReference type="ARBA" id="ARBA00022827"/>
    </source>
</evidence>
<keyword evidence="6 14" id="KW-0560">Oxidoreductase</keyword>
<dbReference type="PRINTS" id="PR00411">
    <property type="entry name" value="PNDRDTASEI"/>
</dbReference>
<evidence type="ECO:0000256" key="4">
    <source>
        <dbReference type="ARBA" id="ARBA00022630"/>
    </source>
</evidence>
<keyword evidence="5 12" id="KW-0274">FAD</keyword>
<feature type="binding site" evidence="12">
    <location>
        <position position="317"/>
    </location>
    <ligand>
        <name>FAD</name>
        <dbReference type="ChEBI" id="CHEBI:57692"/>
    </ligand>
</feature>
<reference evidence="17 18" key="1">
    <citation type="submission" date="2020-02" db="EMBL/GenBank/DDBJ databases">
        <title>Draft genome sequence of two Spirosoma agri KCTC 52727 and Spirosoma terrae KCTC 52035.</title>
        <authorList>
            <person name="Rojas J."/>
            <person name="Ambika Manirajan B."/>
            <person name="Ratering S."/>
            <person name="Suarez C."/>
            <person name="Schnell S."/>
        </authorList>
    </citation>
    <scope>NUCLEOTIDE SEQUENCE [LARGE SCALE GENOMIC DNA]</scope>
    <source>
        <strain evidence="17 18">KCTC 52727</strain>
    </source>
</reference>
<evidence type="ECO:0000256" key="2">
    <source>
        <dbReference type="ARBA" id="ARBA00012608"/>
    </source>
</evidence>
<protein>
    <recommendedName>
        <fullName evidence="3 14">Dihydrolipoyl dehydrogenase</fullName>
        <ecNumber evidence="2 14">1.8.1.4</ecNumber>
    </recommendedName>
</protein>
<keyword evidence="8" id="KW-1015">Disulfide bond</keyword>